<keyword evidence="3" id="KW-0812">Transmembrane</keyword>
<dbReference type="Gene3D" id="1.10.1760.20">
    <property type="match status" value="1"/>
</dbReference>
<keyword evidence="5" id="KW-1185">Reference proteome</keyword>
<dbReference type="GO" id="GO:0005886">
    <property type="term" value="C:plasma membrane"/>
    <property type="evidence" value="ECO:0007669"/>
    <property type="project" value="UniProtKB-SubCell"/>
</dbReference>
<dbReference type="InterPro" id="IPR003784">
    <property type="entry name" value="BioY"/>
</dbReference>
<dbReference type="RefSeq" id="WP_160624003.1">
    <property type="nucleotide sequence ID" value="NZ_WUUQ01000001.1"/>
</dbReference>
<organism evidence="4 5">
    <name type="scientific">Copranaerobaculum intestinale</name>
    <dbReference type="NCBI Taxonomy" id="2692629"/>
    <lineage>
        <taxon>Bacteria</taxon>
        <taxon>Bacillati</taxon>
        <taxon>Bacillota</taxon>
        <taxon>Erysipelotrichia</taxon>
        <taxon>Erysipelotrichales</taxon>
        <taxon>Erysipelotrichaceae</taxon>
        <taxon>Copranaerobaculum</taxon>
    </lineage>
</organism>
<keyword evidence="3" id="KW-1133">Transmembrane helix</keyword>
<dbReference type="Proteomes" id="UP000434036">
    <property type="component" value="Unassembled WGS sequence"/>
</dbReference>
<comment type="similarity">
    <text evidence="1 2">Belongs to the BioY family.</text>
</comment>
<comment type="subcellular location">
    <subcellularLocation>
        <location evidence="2">Cell membrane</location>
        <topology evidence="2">Multi-pass membrane protein</topology>
    </subcellularLocation>
</comment>
<evidence type="ECO:0000256" key="2">
    <source>
        <dbReference type="PIRNR" id="PIRNR016661"/>
    </source>
</evidence>
<reference evidence="4 5" key="2">
    <citation type="submission" date="2020-01" db="EMBL/GenBank/DDBJ databases">
        <title>Clostridiaceae sp. nov. isolated from the gut of human by culturomics.</title>
        <authorList>
            <person name="Chang Y."/>
        </authorList>
    </citation>
    <scope>NUCLEOTIDE SEQUENCE [LARGE SCALE GENOMIC DNA]</scope>
    <source>
        <strain evidence="4 5">DONG20-135</strain>
    </source>
</reference>
<name>A0A6N8U3N7_9FIRM</name>
<keyword evidence="2" id="KW-0813">Transport</keyword>
<dbReference type="PANTHER" id="PTHR34295:SF1">
    <property type="entry name" value="BIOTIN TRANSPORTER BIOY"/>
    <property type="match status" value="1"/>
</dbReference>
<dbReference type="PIRSF" id="PIRSF016661">
    <property type="entry name" value="BioY"/>
    <property type="match status" value="1"/>
</dbReference>
<feature type="transmembrane region" description="Helical" evidence="3">
    <location>
        <begin position="137"/>
        <end position="167"/>
    </location>
</feature>
<evidence type="ECO:0000313" key="5">
    <source>
        <dbReference type="Proteomes" id="UP000434036"/>
    </source>
</evidence>
<feature type="transmembrane region" description="Helical" evidence="3">
    <location>
        <begin position="82"/>
        <end position="99"/>
    </location>
</feature>
<accession>A0A6N8U3N7</accession>
<feature type="transmembrane region" description="Helical" evidence="3">
    <location>
        <begin position="54"/>
        <end position="76"/>
    </location>
</feature>
<evidence type="ECO:0000313" key="4">
    <source>
        <dbReference type="EMBL" id="MXQ72511.1"/>
    </source>
</evidence>
<dbReference type="Pfam" id="PF02632">
    <property type="entry name" value="BioY"/>
    <property type="match status" value="1"/>
</dbReference>
<sequence>MNTKKMTLSAIFTALICVGAFLRIPVPIVPFTLQFLFVVLSGMLLDWKYGMLSVLVYIALGLAGLPVFTSGGGLGYVLHPTFGFLLGFLPAAAISGYITRHIHHRLSPLIGGIVAILCMYLIALPYLYFILTYVMDIAITIPALFTSYCFIFLPGDTVSVCLSTFLYRRLSHIIK</sequence>
<proteinExistence type="inferred from homology"/>
<dbReference type="PANTHER" id="PTHR34295">
    <property type="entry name" value="BIOTIN TRANSPORTER BIOY"/>
    <property type="match status" value="1"/>
</dbReference>
<reference evidence="4 5" key="1">
    <citation type="submission" date="2019-12" db="EMBL/GenBank/DDBJ databases">
        <authorList>
            <person name="Yang R."/>
        </authorList>
    </citation>
    <scope>NUCLEOTIDE SEQUENCE [LARGE SCALE GENOMIC DNA]</scope>
    <source>
        <strain evidence="4 5">DONG20-135</strain>
    </source>
</reference>
<dbReference type="AlphaFoldDB" id="A0A6N8U3N7"/>
<keyword evidence="2 3" id="KW-0472">Membrane</keyword>
<dbReference type="EMBL" id="WUUQ01000001">
    <property type="protein sequence ID" value="MXQ72511.1"/>
    <property type="molecule type" value="Genomic_DNA"/>
</dbReference>
<keyword evidence="2" id="KW-1003">Cell membrane</keyword>
<feature type="transmembrane region" description="Helical" evidence="3">
    <location>
        <begin position="106"/>
        <end position="131"/>
    </location>
</feature>
<gene>
    <name evidence="4" type="ORF">GSF08_00955</name>
</gene>
<dbReference type="GO" id="GO:0015225">
    <property type="term" value="F:biotin transmembrane transporter activity"/>
    <property type="evidence" value="ECO:0007669"/>
    <property type="project" value="UniProtKB-UniRule"/>
</dbReference>
<evidence type="ECO:0000256" key="1">
    <source>
        <dbReference type="ARBA" id="ARBA00010692"/>
    </source>
</evidence>
<comment type="caution">
    <text evidence="4">The sequence shown here is derived from an EMBL/GenBank/DDBJ whole genome shotgun (WGS) entry which is preliminary data.</text>
</comment>
<evidence type="ECO:0000256" key="3">
    <source>
        <dbReference type="SAM" id="Phobius"/>
    </source>
</evidence>
<protein>
    <recommendedName>
        <fullName evidence="2">Biotin transporter</fullName>
    </recommendedName>
</protein>